<protein>
    <recommendedName>
        <fullName evidence="3">EF-hand domain-containing protein</fullName>
    </recommendedName>
</protein>
<dbReference type="AlphaFoldDB" id="A0A814ZWY8"/>
<evidence type="ECO:0000256" key="2">
    <source>
        <dbReference type="SAM" id="Phobius"/>
    </source>
</evidence>
<evidence type="ECO:0000259" key="3">
    <source>
        <dbReference type="PROSITE" id="PS50222"/>
    </source>
</evidence>
<organism evidence="4 6">
    <name type="scientific">Rotaria magnacalcarata</name>
    <dbReference type="NCBI Taxonomy" id="392030"/>
    <lineage>
        <taxon>Eukaryota</taxon>
        <taxon>Metazoa</taxon>
        <taxon>Spiralia</taxon>
        <taxon>Gnathifera</taxon>
        <taxon>Rotifera</taxon>
        <taxon>Eurotatoria</taxon>
        <taxon>Bdelloidea</taxon>
        <taxon>Philodinida</taxon>
        <taxon>Philodinidae</taxon>
        <taxon>Rotaria</taxon>
    </lineage>
</organism>
<dbReference type="PROSITE" id="PS50222">
    <property type="entry name" value="EF_HAND_2"/>
    <property type="match status" value="1"/>
</dbReference>
<keyword evidence="2" id="KW-0472">Membrane</keyword>
<dbReference type="InterPro" id="IPR011992">
    <property type="entry name" value="EF-hand-dom_pair"/>
</dbReference>
<dbReference type="InterPro" id="IPR018247">
    <property type="entry name" value="EF_Hand_1_Ca_BS"/>
</dbReference>
<dbReference type="PROSITE" id="PS00018">
    <property type="entry name" value="EF_HAND_1"/>
    <property type="match status" value="1"/>
</dbReference>
<keyword evidence="2" id="KW-1133">Transmembrane helix</keyword>
<feature type="domain" description="EF-hand" evidence="3">
    <location>
        <begin position="4"/>
        <end position="39"/>
    </location>
</feature>
<comment type="caution">
    <text evidence="4">The sequence shown here is derived from an EMBL/GenBank/DDBJ whole genome shotgun (WGS) entry which is preliminary data.</text>
</comment>
<dbReference type="Proteomes" id="UP000681720">
    <property type="component" value="Unassembled WGS sequence"/>
</dbReference>
<dbReference type="InterPro" id="IPR002048">
    <property type="entry name" value="EF_hand_dom"/>
</dbReference>
<reference evidence="4" key="1">
    <citation type="submission" date="2021-02" db="EMBL/GenBank/DDBJ databases">
        <authorList>
            <person name="Nowell W R."/>
        </authorList>
    </citation>
    <scope>NUCLEOTIDE SEQUENCE</scope>
</reference>
<dbReference type="OrthoDB" id="10032994at2759"/>
<dbReference type="EMBL" id="CAJNOW010000138">
    <property type="protein sequence ID" value="CAF1249455.1"/>
    <property type="molecule type" value="Genomic_DNA"/>
</dbReference>
<evidence type="ECO:0000256" key="1">
    <source>
        <dbReference type="ARBA" id="ARBA00022837"/>
    </source>
</evidence>
<dbReference type="SUPFAM" id="SSF47473">
    <property type="entry name" value="EF-hand"/>
    <property type="match status" value="1"/>
</dbReference>
<keyword evidence="2" id="KW-0812">Transmembrane</keyword>
<dbReference type="GO" id="GO:0005509">
    <property type="term" value="F:calcium ion binding"/>
    <property type="evidence" value="ECO:0007669"/>
    <property type="project" value="InterPro"/>
</dbReference>
<proteinExistence type="predicted"/>
<gene>
    <name evidence="5" type="ORF">GIL414_LOCUS3056</name>
    <name evidence="4" type="ORF">KQP761_LOCUS2209</name>
</gene>
<keyword evidence="1" id="KW-0106">Calcium</keyword>
<dbReference type="Proteomes" id="UP000663834">
    <property type="component" value="Unassembled WGS sequence"/>
</dbReference>
<feature type="transmembrane region" description="Helical" evidence="2">
    <location>
        <begin position="52"/>
        <end position="77"/>
    </location>
</feature>
<evidence type="ECO:0000313" key="5">
    <source>
        <dbReference type="EMBL" id="CAF3835356.1"/>
    </source>
</evidence>
<dbReference type="EMBL" id="CAJOBJ010000639">
    <property type="protein sequence ID" value="CAF3835356.1"/>
    <property type="molecule type" value="Genomic_DNA"/>
</dbReference>
<evidence type="ECO:0000313" key="6">
    <source>
        <dbReference type="Proteomes" id="UP000663834"/>
    </source>
</evidence>
<accession>A0A814ZWY8</accession>
<evidence type="ECO:0000313" key="4">
    <source>
        <dbReference type="EMBL" id="CAF1249455.1"/>
    </source>
</evidence>
<name>A0A814ZWY8_9BILA</name>
<sequence>MDGHAAGDIPEAFNLLDTDHSGTIDMDELAAFKIDVMYDVESYLHKQIDDSWIALLVIAILILISSIITITVLCLLWRRHQQRIQVTNENPFLNNKSNRNRPLPVQQFNHCQSRLYETQKLQVFIPPSMDDTTERSLDEIHTRFKPRNDSQYVHQFCPSTSKAYF</sequence>